<gene>
    <name evidence="6" type="primary">ITPRID1</name>
</gene>
<evidence type="ECO:0000313" key="6">
    <source>
        <dbReference type="RefSeq" id="XP_007943527.1"/>
    </source>
</evidence>
<evidence type="ECO:0000259" key="4">
    <source>
        <dbReference type="SMART" id="SM01257"/>
    </source>
</evidence>
<evidence type="ECO:0000256" key="2">
    <source>
        <dbReference type="SAM" id="Coils"/>
    </source>
</evidence>
<dbReference type="CTD" id="223075"/>
<proteinExistence type="predicted"/>
<accession>A0A8B7A7W8</accession>
<protein>
    <submittedName>
        <fullName evidence="6">Protein ITPRID1</fullName>
    </submittedName>
</protein>
<sequence>MDYPIMMADRTRGSDNPQGGQEKSKREILKSTKTAWTPLDQQLPPGLEEDSQGCTSPTLDSKQESIQQWLDSGFFVSINGNFQQGIHHTVSLHEQGIVQMTVKDYMRSLHQFSETPTLSRGTSFNSCYSAASIPQSIPEWLEFWEKDPVEIFLDLGFGADEPDICTQIPARFLCCGSAAKGINIHVFLEAQKQRMDIENPNLYGRFRQLEILDHVTNAFSSLLNDINILQNKAEEENGRKSVEKVSVSGAKEHRRRMGEILRRASKYSIRRDYNPEALESLKMKDEFFIPTGKPEECGTELLEMANNHNQSHLALLTEPWSLQACGDLLPCHPPQALLQKWLPLSSRLAQNTLTSSMPDRPVKDRTQKENLIHTKKFKTLSYLVGEVLDSFEMEEVQSFEEDIDYSLDMTSGITGGGVNRANSYQSDSSGFLEEPPEQLPLQMPSLPNSRSLRDQSHSLASSQDCQQGSDESDSKSMVSTSFSSQDWSVLEEKTSVSVGEKETQLDTIEGPPEMLIPKKVLDRTTTGEEYSRQAAHLWKLLPMSHSEYEVVGGAATSKYDCPLGLTVSHMKEVKYRIWEQEEIGEVYVESHHCKSPSSRGNTHAQDEFLHVDSEAPRGEESSKCCYDMNNTEITLESPLQLFPKHSDITSYTDILVQTCEKSIPHLGKLAGDASQAKSRCNSLGQISSMAETEMGDISPNADSNTGSSRSVTIHMSSNLVSAAQSTVALGTDSSETSLECTVCDLVTTTEPGLGTEVRQSRDVSVQTYICESRVWPCYLALNNKALATGQQPLTKSVSLDTGFPGTYSVATCHGSPVHCCSCCHHHPQCHTVGPGPGPAPTTCRHLLCSESHNPEADFMKALKILQDTTMRELCSCTVHEMETMKTVCQSFREHLEEIEQHLMGQQALFSRHMAEEEREEARQLQTLREALRQQVEELEFQLGDRARQIREGILLQLELLTGEPSELYTTLHQYNWTGEIKRQMSIHPAMAPRTAFPTNDGQLAPSSGVGHVAAFTPPALERRTRSSPSPALAESGLTLLSNCSVDEKNTTVFL</sequence>
<name>A0A8B7A7W8_ORYAF</name>
<feature type="region of interest" description="Disordered" evidence="3">
    <location>
        <begin position="418"/>
        <end position="483"/>
    </location>
</feature>
<evidence type="ECO:0000256" key="1">
    <source>
        <dbReference type="ARBA" id="ARBA00023054"/>
    </source>
</evidence>
<feature type="domain" description="ITPR-interacting" evidence="4">
    <location>
        <begin position="116"/>
        <end position="268"/>
    </location>
</feature>
<dbReference type="Proteomes" id="UP000694850">
    <property type="component" value="Unplaced"/>
</dbReference>
<dbReference type="GeneID" id="103200768"/>
<feature type="region of interest" description="Disordered" evidence="3">
    <location>
        <begin position="1"/>
        <end position="62"/>
    </location>
</feature>
<dbReference type="PANTHER" id="PTHR17469">
    <property type="entry name" value="SPERM SPECIFIC ANTIGEN 2-RELATED"/>
    <property type="match status" value="1"/>
</dbReference>
<dbReference type="InterPro" id="IPR029326">
    <property type="entry name" value="SSFA2_C"/>
</dbReference>
<keyword evidence="1 2" id="KW-0175">Coiled coil</keyword>
<feature type="compositionally biased region" description="Polar residues" evidence="3">
    <location>
        <begin position="420"/>
        <end position="429"/>
    </location>
</feature>
<dbReference type="GO" id="GO:0005102">
    <property type="term" value="F:signaling receptor binding"/>
    <property type="evidence" value="ECO:0007669"/>
    <property type="project" value="InterPro"/>
</dbReference>
<dbReference type="SMART" id="SM01257">
    <property type="entry name" value="KRAP_IP3R_bind"/>
    <property type="match status" value="1"/>
</dbReference>
<evidence type="ECO:0000313" key="5">
    <source>
        <dbReference type="Proteomes" id="UP000694850"/>
    </source>
</evidence>
<dbReference type="RefSeq" id="XP_007943527.1">
    <property type="nucleotide sequence ID" value="XM_007945336.2"/>
</dbReference>
<feature type="compositionally biased region" description="Polar residues" evidence="3">
    <location>
        <begin position="457"/>
        <end position="483"/>
    </location>
</feature>
<dbReference type="InterPro" id="IPR043444">
    <property type="entry name" value="TESPA1-like"/>
</dbReference>
<dbReference type="AlphaFoldDB" id="A0A8B7A7W8"/>
<dbReference type="Pfam" id="PF14722">
    <property type="entry name" value="KRAP_IP3R_bind"/>
    <property type="match status" value="1"/>
</dbReference>
<keyword evidence="5" id="KW-1185">Reference proteome</keyword>
<organism evidence="5 6">
    <name type="scientific">Orycteropus afer afer</name>
    <dbReference type="NCBI Taxonomy" id="1230840"/>
    <lineage>
        <taxon>Eukaryota</taxon>
        <taxon>Metazoa</taxon>
        <taxon>Chordata</taxon>
        <taxon>Craniata</taxon>
        <taxon>Vertebrata</taxon>
        <taxon>Euteleostomi</taxon>
        <taxon>Mammalia</taxon>
        <taxon>Eutheria</taxon>
        <taxon>Afrotheria</taxon>
        <taxon>Tubulidentata</taxon>
        <taxon>Orycteropodidae</taxon>
        <taxon>Orycteropus</taxon>
    </lineage>
</organism>
<dbReference type="PANTHER" id="PTHR17469:SF14">
    <property type="entry name" value="PROTEIN ITPRID1"/>
    <property type="match status" value="1"/>
</dbReference>
<dbReference type="OrthoDB" id="9836301at2759"/>
<evidence type="ECO:0000256" key="3">
    <source>
        <dbReference type="SAM" id="MobiDB-lite"/>
    </source>
</evidence>
<dbReference type="InterPro" id="IPR029325">
    <property type="entry name" value="ITPR-bd"/>
</dbReference>
<feature type="compositionally biased region" description="Polar residues" evidence="3">
    <location>
        <begin position="52"/>
        <end position="62"/>
    </location>
</feature>
<dbReference type="Pfam" id="PF14723">
    <property type="entry name" value="SSFA2_C"/>
    <property type="match status" value="1"/>
</dbReference>
<feature type="coiled-coil region" evidence="2">
    <location>
        <begin position="913"/>
        <end position="941"/>
    </location>
</feature>
<reference evidence="6" key="1">
    <citation type="submission" date="2025-08" db="UniProtKB">
        <authorList>
            <consortium name="RefSeq"/>
        </authorList>
    </citation>
    <scope>IDENTIFICATION</scope>
</reference>